<organism evidence="5 6">
    <name type="scientific">Corynebacterium ammoniagenes</name>
    <name type="common">Brevibacterium ammoniagenes</name>
    <dbReference type="NCBI Taxonomy" id="1697"/>
    <lineage>
        <taxon>Bacteria</taxon>
        <taxon>Bacillati</taxon>
        <taxon>Actinomycetota</taxon>
        <taxon>Actinomycetes</taxon>
        <taxon>Mycobacteriales</taxon>
        <taxon>Corynebacteriaceae</taxon>
        <taxon>Corynebacterium</taxon>
    </lineage>
</organism>
<dbReference type="InterPro" id="IPR020449">
    <property type="entry name" value="Tscrpt_reg_AraC-type_HTH"/>
</dbReference>
<keyword evidence="3" id="KW-0804">Transcription</keyword>
<evidence type="ECO:0000313" key="5">
    <source>
        <dbReference type="EMBL" id="GJN43845.1"/>
    </source>
</evidence>
<dbReference type="PANTHER" id="PTHR46796:SF6">
    <property type="entry name" value="ARAC SUBFAMILY"/>
    <property type="match status" value="1"/>
</dbReference>
<evidence type="ECO:0000259" key="4">
    <source>
        <dbReference type="PROSITE" id="PS01124"/>
    </source>
</evidence>
<dbReference type="InterPro" id="IPR018062">
    <property type="entry name" value="HTH_AraC-typ_CS"/>
</dbReference>
<accession>A0AAV5GCQ1</accession>
<dbReference type="InterPro" id="IPR035418">
    <property type="entry name" value="AraC-bd_2"/>
</dbReference>
<dbReference type="PRINTS" id="PR00032">
    <property type="entry name" value="HTHARAC"/>
</dbReference>
<dbReference type="PROSITE" id="PS01124">
    <property type="entry name" value="HTH_ARAC_FAMILY_2"/>
    <property type="match status" value="1"/>
</dbReference>
<feature type="domain" description="HTH araC/xylS-type" evidence="4">
    <location>
        <begin position="232"/>
        <end position="333"/>
    </location>
</feature>
<protein>
    <submittedName>
        <fullName evidence="5">AraC family transcriptional regulator</fullName>
    </submittedName>
</protein>
<dbReference type="Gene3D" id="1.10.10.60">
    <property type="entry name" value="Homeodomain-like"/>
    <property type="match status" value="1"/>
</dbReference>
<dbReference type="Pfam" id="PF12833">
    <property type="entry name" value="HTH_18"/>
    <property type="match status" value="1"/>
</dbReference>
<dbReference type="InterPro" id="IPR018060">
    <property type="entry name" value="HTH_AraC"/>
</dbReference>
<dbReference type="Pfam" id="PF14525">
    <property type="entry name" value="AraC_binding_2"/>
    <property type="match status" value="1"/>
</dbReference>
<reference evidence="5" key="1">
    <citation type="submission" date="2021-12" db="EMBL/GenBank/DDBJ databases">
        <title>Draft genome sequence of Corynebacterium ammoniagenes strain T-723.</title>
        <authorList>
            <person name="Matsuzawa M."/>
            <person name="Hiratani M."/>
            <person name="Abe I."/>
            <person name="Tsuji Y."/>
            <person name="Nakamura J."/>
        </authorList>
    </citation>
    <scope>NUCLEOTIDE SEQUENCE</scope>
    <source>
        <strain evidence="5">T-723</strain>
    </source>
</reference>
<name>A0AAV5GCQ1_CORAM</name>
<evidence type="ECO:0000256" key="3">
    <source>
        <dbReference type="ARBA" id="ARBA00023163"/>
    </source>
</evidence>
<dbReference type="PROSITE" id="PS00041">
    <property type="entry name" value="HTH_ARAC_FAMILY_1"/>
    <property type="match status" value="1"/>
</dbReference>
<dbReference type="SUPFAM" id="SSF46689">
    <property type="entry name" value="Homeodomain-like"/>
    <property type="match status" value="1"/>
</dbReference>
<keyword evidence="1" id="KW-0805">Transcription regulation</keyword>
<keyword evidence="2" id="KW-0238">DNA-binding</keyword>
<dbReference type="GO" id="GO:0003700">
    <property type="term" value="F:DNA-binding transcription factor activity"/>
    <property type="evidence" value="ECO:0007669"/>
    <property type="project" value="InterPro"/>
</dbReference>
<dbReference type="InterPro" id="IPR050204">
    <property type="entry name" value="AraC_XylS_family_regulators"/>
</dbReference>
<comment type="caution">
    <text evidence="5">The sequence shown here is derived from an EMBL/GenBank/DDBJ whole genome shotgun (WGS) entry which is preliminary data.</text>
</comment>
<dbReference type="PANTHER" id="PTHR46796">
    <property type="entry name" value="HTH-TYPE TRANSCRIPTIONAL ACTIVATOR RHAS-RELATED"/>
    <property type="match status" value="1"/>
</dbReference>
<dbReference type="Proteomes" id="UP001054925">
    <property type="component" value="Unassembled WGS sequence"/>
</dbReference>
<evidence type="ECO:0000256" key="1">
    <source>
        <dbReference type="ARBA" id="ARBA00023015"/>
    </source>
</evidence>
<dbReference type="InterPro" id="IPR009057">
    <property type="entry name" value="Homeodomain-like_sf"/>
</dbReference>
<dbReference type="SMART" id="SM00342">
    <property type="entry name" value="HTH_ARAC"/>
    <property type="match status" value="1"/>
</dbReference>
<sequence length="341" mass="37977">MVCTMNEQTFPQVPKSLRFSTHGIVPDSRIQMWEGHNAKALIPLDIRTLDNRVLHATETNLHLPSVRMASVFGTSQIVERSESFIADNPTGVIAIFFATEGDAFFHHRGGHIPLKPGQAIIYDADRPFIRGFNHKFRELVLTIPRQRYFDIVGPQRPTLPVCFEFGATGNPGEQALARLVNTALRQIEHGNVQSVGSPDVPEKSWTEIEEEAFGLLRNVLGDGPSSGDGLIAAAKSHIELNIADRDLGPGQIAAAVGISERQLSRIFAEAGTTVGRYVLQQRLEFAQQALSAREQDMISVAEIGQRFGFSSPSHFSRTFRERFGMTPLQWRKESQRQSLRH</sequence>
<evidence type="ECO:0000256" key="2">
    <source>
        <dbReference type="ARBA" id="ARBA00023125"/>
    </source>
</evidence>
<proteinExistence type="predicted"/>
<dbReference type="AlphaFoldDB" id="A0AAV5GCQ1"/>
<evidence type="ECO:0000313" key="6">
    <source>
        <dbReference type="Proteomes" id="UP001054925"/>
    </source>
</evidence>
<dbReference type="GO" id="GO:0043565">
    <property type="term" value="F:sequence-specific DNA binding"/>
    <property type="evidence" value="ECO:0007669"/>
    <property type="project" value="InterPro"/>
</dbReference>
<gene>
    <name evidence="5" type="ORF">CAT723_23240</name>
</gene>
<dbReference type="EMBL" id="BQKK01000007">
    <property type="protein sequence ID" value="GJN43845.1"/>
    <property type="molecule type" value="Genomic_DNA"/>
</dbReference>